<evidence type="ECO:0000313" key="1">
    <source>
        <dbReference type="EMBL" id="KDP46801.1"/>
    </source>
</evidence>
<organism evidence="1 2">
    <name type="scientific">Jatropha curcas</name>
    <name type="common">Barbados nut</name>
    <dbReference type="NCBI Taxonomy" id="180498"/>
    <lineage>
        <taxon>Eukaryota</taxon>
        <taxon>Viridiplantae</taxon>
        <taxon>Streptophyta</taxon>
        <taxon>Embryophyta</taxon>
        <taxon>Tracheophyta</taxon>
        <taxon>Spermatophyta</taxon>
        <taxon>Magnoliopsida</taxon>
        <taxon>eudicotyledons</taxon>
        <taxon>Gunneridae</taxon>
        <taxon>Pentapetalae</taxon>
        <taxon>rosids</taxon>
        <taxon>fabids</taxon>
        <taxon>Malpighiales</taxon>
        <taxon>Euphorbiaceae</taxon>
        <taxon>Crotonoideae</taxon>
        <taxon>Jatropheae</taxon>
        <taxon>Jatropha</taxon>
    </lineage>
</organism>
<sequence length="119" mass="14119">MDRSLAPIYEALFCSFTGEDWDTLSSFELNRPNYYRNIRVQPGLLQWLNNHFNHSDNLFQHNDFEIYPLFKEFSIIFLWIPMTEEILAVPRHDIDPASMVLPVFGFSAYEIPLMILELM</sequence>
<dbReference type="OrthoDB" id="1743443at2759"/>
<proteinExistence type="predicted"/>
<dbReference type="AlphaFoldDB" id="A0A067LEB3"/>
<evidence type="ECO:0000313" key="2">
    <source>
        <dbReference type="Proteomes" id="UP000027138"/>
    </source>
</evidence>
<dbReference type="Proteomes" id="UP000027138">
    <property type="component" value="Unassembled WGS sequence"/>
</dbReference>
<name>A0A067LEB3_JATCU</name>
<keyword evidence="2" id="KW-1185">Reference proteome</keyword>
<accession>A0A067LEB3</accession>
<gene>
    <name evidence="1" type="ORF">JCGZ_11172</name>
</gene>
<reference evidence="1 2" key="1">
    <citation type="journal article" date="2014" name="PLoS ONE">
        <title>Global Analysis of Gene Expression Profiles in Physic Nut (Jatropha curcas L.) Seedlings Exposed to Salt Stress.</title>
        <authorList>
            <person name="Zhang L."/>
            <person name="Zhang C."/>
            <person name="Wu P."/>
            <person name="Chen Y."/>
            <person name="Li M."/>
            <person name="Jiang H."/>
            <person name="Wu G."/>
        </authorList>
    </citation>
    <scope>NUCLEOTIDE SEQUENCE [LARGE SCALE GENOMIC DNA]</scope>
    <source>
        <strain evidence="2">cv. GZQX0401</strain>
        <tissue evidence="1">Young leaves</tissue>
    </source>
</reference>
<dbReference type="EMBL" id="KK914208">
    <property type="protein sequence ID" value="KDP46801.1"/>
    <property type="molecule type" value="Genomic_DNA"/>
</dbReference>
<protein>
    <submittedName>
        <fullName evidence="1">Uncharacterized protein</fullName>
    </submittedName>
</protein>